<evidence type="ECO:0000313" key="2">
    <source>
        <dbReference type="EMBL" id="CUM87390.1"/>
    </source>
</evidence>
<evidence type="ECO:0000256" key="1">
    <source>
        <dbReference type="SAM" id="Phobius"/>
    </source>
</evidence>
<evidence type="ECO:0000313" key="9">
    <source>
        <dbReference type="Proteomes" id="UP001145109"/>
    </source>
</evidence>
<evidence type="ECO:0000313" key="7">
    <source>
        <dbReference type="Proteomes" id="UP000095727"/>
    </source>
</evidence>
<feature type="transmembrane region" description="Helical" evidence="1">
    <location>
        <begin position="6"/>
        <end position="28"/>
    </location>
</feature>
<organism evidence="4 9">
    <name type="scientific">Coprococcus comes</name>
    <dbReference type="NCBI Taxonomy" id="410072"/>
    <lineage>
        <taxon>Bacteria</taxon>
        <taxon>Bacillati</taxon>
        <taxon>Bacillota</taxon>
        <taxon>Clostridia</taxon>
        <taxon>Lachnospirales</taxon>
        <taxon>Lachnospiraceae</taxon>
        <taxon>Coprococcus</taxon>
    </lineage>
</organism>
<dbReference type="EMBL" id="CYXR01000007">
    <property type="protein sequence ID" value="CUM87390.1"/>
    <property type="molecule type" value="Genomic_DNA"/>
</dbReference>
<proteinExistence type="predicted"/>
<evidence type="ECO:0000313" key="3">
    <source>
        <dbReference type="EMBL" id="CUO23505.1"/>
    </source>
</evidence>
<reference evidence="4" key="5">
    <citation type="submission" date="2022-11" db="EMBL/GenBank/DDBJ databases">
        <title>Draft genome sequence of Coprococcus comes strain 31264.</title>
        <authorList>
            <person name="Hisatomi A."/>
            <person name="Ohkuma M."/>
            <person name="Sakamoto M."/>
        </authorList>
    </citation>
    <scope>NUCLEOTIDE SEQUENCE</scope>
    <source>
        <strain evidence="4">JCM 31264</strain>
    </source>
</reference>
<keyword evidence="1" id="KW-0812">Transmembrane</keyword>
<evidence type="ECO:0000313" key="4">
    <source>
        <dbReference type="EMBL" id="GLG87994.1"/>
    </source>
</evidence>
<evidence type="ECO:0000313" key="6">
    <source>
        <dbReference type="Proteomes" id="UP000095362"/>
    </source>
</evidence>
<dbReference type="RefSeq" id="WP_008370017.1">
    <property type="nucleotide sequence ID" value="NZ_BSCI01000017.1"/>
</dbReference>
<dbReference type="Pfam" id="PF09578">
    <property type="entry name" value="Spore_YabQ"/>
    <property type="match status" value="1"/>
</dbReference>
<evidence type="ECO:0000313" key="8">
    <source>
        <dbReference type="Proteomes" id="UP000554488"/>
    </source>
</evidence>
<accession>A0A174D5F7</accession>
<protein>
    <submittedName>
        <fullName evidence="2">Spore cortex biosynthesis protein YabQ</fullName>
    </submittedName>
</protein>
<reference evidence="5 8" key="2">
    <citation type="submission" date="2020-04" db="EMBL/GenBank/DDBJ databases">
        <authorList>
            <person name="Pieper L."/>
        </authorList>
    </citation>
    <scope>NUCLEOTIDE SEQUENCE [LARGE SCALE GENOMIC DNA]</scope>
    <source>
        <strain evidence="5 8">F22</strain>
    </source>
</reference>
<dbReference type="Proteomes" id="UP001145109">
    <property type="component" value="Unassembled WGS sequence"/>
</dbReference>
<dbReference type="Proteomes" id="UP000095727">
    <property type="component" value="Unassembled WGS sequence"/>
</dbReference>
<feature type="transmembrane region" description="Helical" evidence="1">
    <location>
        <begin position="71"/>
        <end position="92"/>
    </location>
</feature>
<keyword evidence="1" id="KW-1133">Transmembrane helix</keyword>
<keyword evidence="1" id="KW-0472">Membrane</keyword>
<sequence length="114" mass="12985">MSGIGTEIRVFCYAILTGVLIVAVYLWIRVLRRLVAHRLWLINLEDACYWAGISVYTFVQIYHTSDGVLRWYIGLGIALGSIGMALLSAVFVRAYKKISTRICEKRVKRVDKSD</sequence>
<name>A0A174D5F7_9FIRM</name>
<feature type="transmembrane region" description="Helical" evidence="1">
    <location>
        <begin position="40"/>
        <end position="59"/>
    </location>
</feature>
<reference evidence="5 8" key="3">
    <citation type="submission" date="2020-07" db="EMBL/GenBank/DDBJ databases">
        <title>Bacterial metabolism rescues the inhibition of intestinal drug absorption by food and drug additives.</title>
        <authorList>
            <person name="Zou L."/>
            <person name="Spanogiannopoulos P."/>
            <person name="Chien H.-C."/>
            <person name="Pieper L.M."/>
            <person name="Cai W."/>
            <person name="Khuri N."/>
            <person name="Pottel J."/>
            <person name="Vora B."/>
            <person name="Ni Z."/>
            <person name="Tsakalozou E."/>
            <person name="Zhang W."/>
            <person name="Shoichet B.K."/>
            <person name="Giacomini K.M."/>
            <person name="Turnbaugh P.J."/>
        </authorList>
    </citation>
    <scope>NUCLEOTIDE SEQUENCE [LARGE SCALE GENOMIC DNA]</scope>
    <source>
        <strain evidence="5 8">F22</strain>
    </source>
</reference>
<dbReference type="STRING" id="410072.ERS852525_01526"/>
<dbReference type="EMBL" id="CYZK01000009">
    <property type="protein sequence ID" value="CUO23505.1"/>
    <property type="molecule type" value="Genomic_DNA"/>
</dbReference>
<reference evidence="6 7" key="1">
    <citation type="submission" date="2015-09" db="EMBL/GenBank/DDBJ databases">
        <authorList>
            <consortium name="Pathogen Informatics"/>
        </authorList>
    </citation>
    <scope>NUCLEOTIDE SEQUENCE [LARGE SCALE GENOMIC DNA]</scope>
    <source>
        <strain evidence="3 6">2789STDY5834866</strain>
        <strain evidence="2 7">2789STDY5834962</strain>
    </source>
</reference>
<dbReference type="EMBL" id="BSCI01000017">
    <property type="protein sequence ID" value="GLG87994.1"/>
    <property type="molecule type" value="Genomic_DNA"/>
</dbReference>
<dbReference type="InterPro" id="IPR019074">
    <property type="entry name" value="YabQ"/>
</dbReference>
<dbReference type="Proteomes" id="UP000095362">
    <property type="component" value="Unassembled WGS sequence"/>
</dbReference>
<dbReference type="GeneID" id="92823588"/>
<evidence type="ECO:0000313" key="5">
    <source>
        <dbReference type="EMBL" id="NUN85887.1"/>
    </source>
</evidence>
<reference evidence="4" key="4">
    <citation type="submission" date="2022-09" db="EMBL/GenBank/DDBJ databases">
        <title>Draft genome sequence of Coprococcus comes strain 31264.</title>
        <authorList>
            <person name="Atsushi H."/>
            <person name="Moriya O."/>
            <person name="Mitsuo S."/>
        </authorList>
    </citation>
    <scope>NUCLEOTIDE SEQUENCE</scope>
    <source>
        <strain evidence="4">JCM 31264</strain>
    </source>
</reference>
<dbReference type="Proteomes" id="UP000554488">
    <property type="component" value="Unassembled WGS sequence"/>
</dbReference>
<dbReference type="OrthoDB" id="9801633at2"/>
<gene>
    <name evidence="4" type="ORF">comes_25410</name>
    <name evidence="3" type="ORF">ERS852481_01639</name>
    <name evidence="2" type="ORF">ERS852574_01267</name>
    <name evidence="5" type="ORF">HUU93_04585</name>
</gene>
<dbReference type="NCBIfam" id="TIGR02893">
    <property type="entry name" value="spore_yabQ"/>
    <property type="match status" value="1"/>
</dbReference>
<dbReference type="PaxDb" id="410072-ERS852525_01526"/>
<dbReference type="AlphaFoldDB" id="A0A174D5F7"/>
<dbReference type="EMBL" id="JABWDC010000012">
    <property type="protein sequence ID" value="NUN85887.1"/>
    <property type="molecule type" value="Genomic_DNA"/>
</dbReference>